<feature type="transmembrane region" description="Helical" evidence="2">
    <location>
        <begin position="32"/>
        <end position="55"/>
    </location>
</feature>
<dbReference type="PANTHER" id="PTHR31133:SF3">
    <property type="entry name" value="TRANSMEMBRANE PROTEIN"/>
    <property type="match status" value="1"/>
</dbReference>
<dbReference type="PANTHER" id="PTHR31133">
    <property type="entry name" value="MEMBRANE PROTEIN"/>
    <property type="match status" value="1"/>
</dbReference>
<name>A0A835JBE4_9ROSI</name>
<dbReference type="InterPro" id="IPR040229">
    <property type="entry name" value="At3g27390-like"/>
</dbReference>
<feature type="compositionally biased region" description="Polar residues" evidence="1">
    <location>
        <begin position="399"/>
        <end position="416"/>
    </location>
</feature>
<keyword evidence="2" id="KW-1133">Transmembrane helix</keyword>
<feature type="transmembrane region" description="Helical" evidence="2">
    <location>
        <begin position="265"/>
        <end position="293"/>
    </location>
</feature>
<gene>
    <name evidence="3" type="ORF">SADUNF_Sadunf16G0216400</name>
</gene>
<feature type="transmembrane region" description="Helical" evidence="2">
    <location>
        <begin position="100"/>
        <end position="119"/>
    </location>
</feature>
<feature type="transmembrane region" description="Helical" evidence="2">
    <location>
        <begin position="7"/>
        <end position="26"/>
    </location>
</feature>
<keyword evidence="2" id="KW-0472">Membrane</keyword>
<evidence type="ECO:0000313" key="4">
    <source>
        <dbReference type="Proteomes" id="UP000657918"/>
    </source>
</evidence>
<dbReference type="AlphaFoldDB" id="A0A835JBE4"/>
<dbReference type="OrthoDB" id="1906116at2759"/>
<feature type="region of interest" description="Disordered" evidence="1">
    <location>
        <begin position="390"/>
        <end position="421"/>
    </location>
</feature>
<evidence type="ECO:0000256" key="2">
    <source>
        <dbReference type="SAM" id="Phobius"/>
    </source>
</evidence>
<keyword evidence="4" id="KW-1185">Reference proteome</keyword>
<accession>A0A835JBE4</accession>
<keyword evidence="2" id="KW-0812">Transmembrane</keyword>
<proteinExistence type="predicted"/>
<feature type="transmembrane region" description="Helical" evidence="2">
    <location>
        <begin position="314"/>
        <end position="336"/>
    </location>
</feature>
<dbReference type="Proteomes" id="UP000657918">
    <property type="component" value="Chromosome 16"/>
</dbReference>
<comment type="caution">
    <text evidence="3">The sequence shown here is derived from an EMBL/GenBank/DDBJ whole genome shotgun (WGS) entry which is preliminary data.</text>
</comment>
<reference evidence="3 4" key="1">
    <citation type="submission" date="2020-10" db="EMBL/GenBank/DDBJ databases">
        <title>Plant Genome Project.</title>
        <authorList>
            <person name="Zhang R.-G."/>
        </authorList>
    </citation>
    <scope>NUCLEOTIDE SEQUENCE [LARGE SCALE GENOMIC DNA]</scope>
    <source>
        <strain evidence="3">FAFU-HL-1</strain>
        <tissue evidence="3">Leaf</tissue>
    </source>
</reference>
<sequence length="665" mass="74578">MEPPKEILSSLWNFIIFLPFFIGLLVLGTIKGVVFCPLVCLIMTIGNSAIILGLWPLHIVRTYYSILRTKQLGPVLKIVLCICLPPTLILWLVLGIVGSILGGALYGFLSPIFATFDAVGERKTNMLYHCFYDGTWDTVKGSFTVVRDFGDVCYHSYFSVLDDLRQGAPDVKYYEIRSCELLIFRLANANASEWFWLRITYLVDMVDVAEPHNFSCSFVFFSCFFLLWEVDGNEAEKQIPDDEDSFPSIVNNEFHVVELLPLPGAIIACSLGIVFDFPLVSLIAICKSPYMLFKGWHRLFHDLIGREGPFLETICVPFAGLAILLWPLAVVGAVLGSMVSSIFLGAYAGVVVYQESFWFGLCYIVASLAIYDEYSNDILDMPEGSCFPRPKYQKDPKLTKTTSRTASFSGSNSVRNPPSRGLSFNHPMVDLKPLELLDRLFKECQHHGEFFVSEGLITQQDIDDAKSGKGSRVVSIGLPAYCILQALLRSAKANSVGILLNDNVTEITSTNRPKDTFYEWFLNPFLIIKDQIKAENLSEEEEEYLGRLVLLNGDPAKLRSSNSGPLPEPEHKRAKLDALARRLQGITKSVSRYPTSRRNFDNLVKNLSENLAKKNSDARSSSVFPRSKSAFARMFSQKSFKKKTSFNGSSDHETESVSIRNVEIV</sequence>
<dbReference type="EMBL" id="JADGMS010000016">
    <property type="protein sequence ID" value="KAF9666311.1"/>
    <property type="molecule type" value="Genomic_DNA"/>
</dbReference>
<evidence type="ECO:0000256" key="1">
    <source>
        <dbReference type="SAM" id="MobiDB-lite"/>
    </source>
</evidence>
<feature type="transmembrane region" description="Helical" evidence="2">
    <location>
        <begin position="75"/>
        <end position="94"/>
    </location>
</feature>
<protein>
    <submittedName>
        <fullName evidence="3">Uncharacterized protein</fullName>
    </submittedName>
</protein>
<organism evidence="3 4">
    <name type="scientific">Salix dunnii</name>
    <dbReference type="NCBI Taxonomy" id="1413687"/>
    <lineage>
        <taxon>Eukaryota</taxon>
        <taxon>Viridiplantae</taxon>
        <taxon>Streptophyta</taxon>
        <taxon>Embryophyta</taxon>
        <taxon>Tracheophyta</taxon>
        <taxon>Spermatophyta</taxon>
        <taxon>Magnoliopsida</taxon>
        <taxon>eudicotyledons</taxon>
        <taxon>Gunneridae</taxon>
        <taxon>Pentapetalae</taxon>
        <taxon>rosids</taxon>
        <taxon>fabids</taxon>
        <taxon>Malpighiales</taxon>
        <taxon>Salicaceae</taxon>
        <taxon>Saliceae</taxon>
        <taxon>Salix</taxon>
    </lineage>
</organism>
<feature type="transmembrane region" description="Helical" evidence="2">
    <location>
        <begin position="342"/>
        <end position="371"/>
    </location>
</feature>
<evidence type="ECO:0000313" key="3">
    <source>
        <dbReference type="EMBL" id="KAF9666311.1"/>
    </source>
</evidence>